<dbReference type="RefSeq" id="WP_353475118.1">
    <property type="nucleotide sequence ID" value="NZ_CP123385.1"/>
</dbReference>
<dbReference type="EMBL" id="CP123385">
    <property type="protein sequence ID" value="XCC96252.1"/>
    <property type="molecule type" value="Genomic_DNA"/>
</dbReference>
<accession>A0AAU8APE9</accession>
<protein>
    <recommendedName>
        <fullName evidence="3">Core-binding (CB) domain-containing protein</fullName>
    </recommendedName>
</protein>
<dbReference type="Gene3D" id="1.10.150.130">
    <property type="match status" value="1"/>
</dbReference>
<evidence type="ECO:0000313" key="2">
    <source>
        <dbReference type="EMBL" id="XCC96252.1"/>
    </source>
</evidence>
<dbReference type="SUPFAM" id="SSF56349">
    <property type="entry name" value="DNA breaking-rejoining enzymes"/>
    <property type="match status" value="1"/>
</dbReference>
<name>A0AAU8APE9_9RHOB</name>
<dbReference type="InterPro" id="IPR011010">
    <property type="entry name" value="DNA_brk_join_enz"/>
</dbReference>
<dbReference type="AlphaFoldDB" id="A0AAU8APE9"/>
<organism evidence="2">
    <name type="scientific">Alloyangia sp. H15</name>
    <dbReference type="NCBI Taxonomy" id="3029062"/>
    <lineage>
        <taxon>Bacteria</taxon>
        <taxon>Pseudomonadati</taxon>
        <taxon>Pseudomonadota</taxon>
        <taxon>Alphaproteobacteria</taxon>
        <taxon>Rhodobacterales</taxon>
        <taxon>Roseobacteraceae</taxon>
        <taxon>Alloyangia</taxon>
    </lineage>
</organism>
<dbReference type="GO" id="GO:0003677">
    <property type="term" value="F:DNA binding"/>
    <property type="evidence" value="ECO:0007669"/>
    <property type="project" value="UniProtKB-KW"/>
</dbReference>
<evidence type="ECO:0000256" key="1">
    <source>
        <dbReference type="ARBA" id="ARBA00023125"/>
    </source>
</evidence>
<keyword evidence="1" id="KW-0238">DNA-binding</keyword>
<sequence length="168" mass="19155">MPDLPIDHPGFLAAYVALAGEPIKSKPEPRTGTIGAALRAFRASDRFLSCAESTRGVWMRFLTEMEDTWGRSMLADLETRHIRKDLARFEPHPANNRRKVWRAFCGWCVDAGHINDDPAEKVRPRATPKTDGQTPWTREDVAAFRKHWELVTAQRIAFELMHRTCASI</sequence>
<evidence type="ECO:0008006" key="3">
    <source>
        <dbReference type="Google" id="ProtNLM"/>
    </source>
</evidence>
<dbReference type="InterPro" id="IPR010998">
    <property type="entry name" value="Integrase_recombinase_N"/>
</dbReference>
<proteinExistence type="predicted"/>
<reference evidence="2" key="1">
    <citation type="submission" date="2023-02" db="EMBL/GenBank/DDBJ databases">
        <title>Description and genomic characterization of Salipiger bruguierae sp. nov., isolated from the sediment of mangrove plant Bruguiera sexangula.</title>
        <authorList>
            <person name="Long M."/>
        </authorList>
    </citation>
    <scope>NUCLEOTIDE SEQUENCE</scope>
    <source>
        <strain evidence="2">H15</strain>
    </source>
</reference>
<gene>
    <name evidence="2" type="ORF">PVT71_16285</name>
</gene>